<organism evidence="5 6">
    <name type="scientific">Xaviernesmea rhizosphaerae</name>
    <dbReference type="NCBI Taxonomy" id="1672749"/>
    <lineage>
        <taxon>Bacteria</taxon>
        <taxon>Pseudomonadati</taxon>
        <taxon>Pseudomonadota</taxon>
        <taxon>Alphaproteobacteria</taxon>
        <taxon>Hyphomicrobiales</taxon>
        <taxon>Rhizobiaceae</taxon>
        <taxon>Rhizobium/Agrobacterium group</taxon>
        <taxon>Xaviernesmea</taxon>
    </lineage>
</organism>
<dbReference type="Proteomes" id="UP000192652">
    <property type="component" value="Unassembled WGS sequence"/>
</dbReference>
<evidence type="ECO:0000256" key="2">
    <source>
        <dbReference type="ARBA" id="ARBA00022679"/>
    </source>
</evidence>
<dbReference type="PANTHER" id="PTHR12215">
    <property type="entry name" value="PHOSPHOPANTETHEINE TRANSFERASE"/>
    <property type="match status" value="1"/>
</dbReference>
<dbReference type="Gene3D" id="3.90.470.20">
    <property type="entry name" value="4'-phosphopantetheinyl transferase domain"/>
    <property type="match status" value="2"/>
</dbReference>
<keyword evidence="6" id="KW-1185">Reference proteome</keyword>
<protein>
    <recommendedName>
        <fullName evidence="4">4'-phosphopantetheinyl transferase domain-containing protein</fullName>
    </recommendedName>
</protein>
<dbReference type="InterPro" id="IPR037143">
    <property type="entry name" value="4-PPantetheinyl_Trfase_dom_sf"/>
</dbReference>
<sequence>MNQQGLRHRTDRRPAAETGEGAQPRQNGRPASGLLPHRLPQDAVHLHLLDDTQVTDPARLQAYARLLTDDETRRAAAFHAPEHRHQFLITRALLRRTLTHYCPGTPAQDWRFTLNAYGRPAIDGGFAIGLDFNLSHTRGRIALAICRDPSPGVDIEWLDRRVDYAGIADLVLTPDEQRDLAALPEALRAQRFTALWTLKEAYVKARGMGLSIPLREIAVSFDGSGQPSIRFGGSLEDDPQRWQVWSLREGPAHRLALALAAPTPKRIRIFRGIPS</sequence>
<feature type="domain" description="4'-phosphopantetheinyl transferase" evidence="4">
    <location>
        <begin position="152"/>
        <end position="253"/>
    </location>
</feature>
<name>A0ABX3PG34_9HYPH</name>
<feature type="compositionally biased region" description="Basic residues" evidence="3">
    <location>
        <begin position="1"/>
        <end position="11"/>
    </location>
</feature>
<evidence type="ECO:0000256" key="1">
    <source>
        <dbReference type="ARBA" id="ARBA00010990"/>
    </source>
</evidence>
<accession>A0ABX3PG34</accession>
<evidence type="ECO:0000313" key="5">
    <source>
        <dbReference type="EMBL" id="OQP87461.1"/>
    </source>
</evidence>
<proteinExistence type="inferred from homology"/>
<dbReference type="InterPro" id="IPR008278">
    <property type="entry name" value="4-PPantetheinyl_Trfase_dom"/>
</dbReference>
<evidence type="ECO:0000259" key="4">
    <source>
        <dbReference type="Pfam" id="PF01648"/>
    </source>
</evidence>
<feature type="region of interest" description="Disordered" evidence="3">
    <location>
        <begin position="1"/>
        <end position="36"/>
    </location>
</feature>
<dbReference type="SUPFAM" id="SSF56214">
    <property type="entry name" value="4'-phosphopantetheinyl transferase"/>
    <property type="match status" value="2"/>
</dbReference>
<dbReference type="PANTHER" id="PTHR12215:SF10">
    <property type="entry name" value="L-AMINOADIPATE-SEMIALDEHYDE DEHYDROGENASE-PHOSPHOPANTETHEINYL TRANSFERASE"/>
    <property type="match status" value="1"/>
</dbReference>
<comment type="caution">
    <text evidence="5">The sequence shown here is derived from an EMBL/GenBank/DDBJ whole genome shotgun (WGS) entry which is preliminary data.</text>
</comment>
<reference evidence="5 6" key="1">
    <citation type="journal article" date="2017" name="Antonie Van Leeuwenhoek">
        <title>Rhizobium rhizosphaerae sp. nov., a novel species isolated from rice rhizosphere.</title>
        <authorList>
            <person name="Zhao J.J."/>
            <person name="Zhang J."/>
            <person name="Zhang R.J."/>
            <person name="Zhang C.W."/>
            <person name="Yin H.Q."/>
            <person name="Zhang X.X."/>
        </authorList>
    </citation>
    <scope>NUCLEOTIDE SEQUENCE [LARGE SCALE GENOMIC DNA]</scope>
    <source>
        <strain evidence="5 6">RD15</strain>
    </source>
</reference>
<keyword evidence="2" id="KW-0808">Transferase</keyword>
<dbReference type="InterPro" id="IPR050559">
    <property type="entry name" value="P-Pant_transferase_sf"/>
</dbReference>
<gene>
    <name evidence="5" type="ORF">BTR14_05885</name>
</gene>
<dbReference type="Pfam" id="PF01648">
    <property type="entry name" value="ACPS"/>
    <property type="match status" value="1"/>
</dbReference>
<comment type="similarity">
    <text evidence="1">Belongs to the P-Pant transferase superfamily. Gsp/Sfp/HetI/AcpT family.</text>
</comment>
<evidence type="ECO:0000313" key="6">
    <source>
        <dbReference type="Proteomes" id="UP000192652"/>
    </source>
</evidence>
<evidence type="ECO:0000256" key="3">
    <source>
        <dbReference type="SAM" id="MobiDB-lite"/>
    </source>
</evidence>
<dbReference type="EMBL" id="MSPX01000003">
    <property type="protein sequence ID" value="OQP87461.1"/>
    <property type="molecule type" value="Genomic_DNA"/>
</dbReference>